<evidence type="ECO:0000313" key="3">
    <source>
        <dbReference type="Proteomes" id="UP000694251"/>
    </source>
</evidence>
<evidence type="ECO:0000256" key="1">
    <source>
        <dbReference type="SAM" id="MobiDB-lite"/>
    </source>
</evidence>
<sequence length="111" mass="13078">MEQEKLTQLSQLEDVPDGDQLTRAEKTEKIFCSQVETKKGRRFGVGQSSNTQSYEEKYRKTQTSHSEISEEIKDLKRKCEDVVFWCTIMEQLHPNLVPPSRRKPTRQHQPR</sequence>
<organism evidence="2 3">
    <name type="scientific">Arabidopsis suecica</name>
    <name type="common">Swedish thale-cress</name>
    <name type="synonym">Cardaminopsis suecica</name>
    <dbReference type="NCBI Taxonomy" id="45249"/>
    <lineage>
        <taxon>Eukaryota</taxon>
        <taxon>Viridiplantae</taxon>
        <taxon>Streptophyta</taxon>
        <taxon>Embryophyta</taxon>
        <taxon>Tracheophyta</taxon>
        <taxon>Spermatophyta</taxon>
        <taxon>Magnoliopsida</taxon>
        <taxon>eudicotyledons</taxon>
        <taxon>Gunneridae</taxon>
        <taxon>Pentapetalae</taxon>
        <taxon>rosids</taxon>
        <taxon>malvids</taxon>
        <taxon>Brassicales</taxon>
        <taxon>Brassicaceae</taxon>
        <taxon>Camelineae</taxon>
        <taxon>Arabidopsis</taxon>
    </lineage>
</organism>
<proteinExistence type="predicted"/>
<accession>A0A8T1XU41</accession>
<reference evidence="2 3" key="1">
    <citation type="submission" date="2020-12" db="EMBL/GenBank/DDBJ databases">
        <title>Concerted genomic and epigenomic changes stabilize Arabidopsis allopolyploids.</title>
        <authorList>
            <person name="Chen Z."/>
        </authorList>
    </citation>
    <scope>NUCLEOTIDE SEQUENCE [LARGE SCALE GENOMIC DNA]</scope>
    <source>
        <strain evidence="2">As9502</strain>
        <tissue evidence="2">Leaf</tissue>
    </source>
</reference>
<dbReference type="Proteomes" id="UP000694251">
    <property type="component" value="Chromosome 13"/>
</dbReference>
<gene>
    <name evidence="2" type="ORF">ISN44_As13g002030</name>
</gene>
<dbReference type="OrthoDB" id="1113900at2759"/>
<dbReference type="EMBL" id="JAEFBJ010000013">
    <property type="protein sequence ID" value="KAG7536242.1"/>
    <property type="molecule type" value="Genomic_DNA"/>
</dbReference>
<comment type="caution">
    <text evidence="2">The sequence shown here is derived from an EMBL/GenBank/DDBJ whole genome shotgun (WGS) entry which is preliminary data.</text>
</comment>
<keyword evidence="3" id="KW-1185">Reference proteome</keyword>
<feature type="compositionally biased region" description="Polar residues" evidence="1">
    <location>
        <begin position="1"/>
        <end position="11"/>
    </location>
</feature>
<protein>
    <submittedName>
        <fullName evidence="2">Uncharacterized protein</fullName>
    </submittedName>
</protein>
<feature type="region of interest" description="Disordered" evidence="1">
    <location>
        <begin position="1"/>
        <end position="25"/>
    </location>
</feature>
<dbReference type="AlphaFoldDB" id="A0A8T1XU41"/>
<evidence type="ECO:0000313" key="2">
    <source>
        <dbReference type="EMBL" id="KAG7536242.1"/>
    </source>
</evidence>
<name>A0A8T1XU41_ARASU</name>